<dbReference type="Proteomes" id="UP001174909">
    <property type="component" value="Unassembled WGS sequence"/>
</dbReference>
<feature type="non-terminal residue" evidence="2">
    <location>
        <position position="54"/>
    </location>
</feature>
<dbReference type="AlphaFoldDB" id="A0AA35SC28"/>
<reference evidence="2" key="1">
    <citation type="submission" date="2023-03" db="EMBL/GenBank/DDBJ databases">
        <authorList>
            <person name="Steffen K."/>
            <person name="Cardenas P."/>
        </authorList>
    </citation>
    <scope>NUCLEOTIDE SEQUENCE</scope>
</reference>
<evidence type="ECO:0000313" key="2">
    <source>
        <dbReference type="EMBL" id="CAI8026704.1"/>
    </source>
</evidence>
<name>A0AA35SC28_GEOBA</name>
<keyword evidence="1" id="KW-0472">Membrane</keyword>
<evidence type="ECO:0000256" key="1">
    <source>
        <dbReference type="SAM" id="Phobius"/>
    </source>
</evidence>
<dbReference type="EMBL" id="CASHTH010002227">
    <property type="protein sequence ID" value="CAI8026704.1"/>
    <property type="molecule type" value="Genomic_DNA"/>
</dbReference>
<sequence length="54" mass="5420">AFQRLWQHQHVASPPSLLDGLLGLGVLGGALLVGGVVTAGAVAFVGMGIAKLKK</sequence>
<organism evidence="2 3">
    <name type="scientific">Geodia barretti</name>
    <name type="common">Barrett's horny sponge</name>
    <dbReference type="NCBI Taxonomy" id="519541"/>
    <lineage>
        <taxon>Eukaryota</taxon>
        <taxon>Metazoa</taxon>
        <taxon>Porifera</taxon>
        <taxon>Demospongiae</taxon>
        <taxon>Heteroscleromorpha</taxon>
        <taxon>Tetractinellida</taxon>
        <taxon>Astrophorina</taxon>
        <taxon>Geodiidae</taxon>
        <taxon>Geodia</taxon>
    </lineage>
</organism>
<accession>A0AA35SC28</accession>
<protein>
    <submittedName>
        <fullName evidence="2">Uncharacterized protein</fullName>
    </submittedName>
</protein>
<keyword evidence="3" id="KW-1185">Reference proteome</keyword>
<keyword evidence="1" id="KW-1133">Transmembrane helix</keyword>
<feature type="transmembrane region" description="Helical" evidence="1">
    <location>
        <begin position="20"/>
        <end position="50"/>
    </location>
</feature>
<evidence type="ECO:0000313" key="3">
    <source>
        <dbReference type="Proteomes" id="UP001174909"/>
    </source>
</evidence>
<keyword evidence="1" id="KW-0812">Transmembrane</keyword>
<comment type="caution">
    <text evidence="2">The sequence shown here is derived from an EMBL/GenBank/DDBJ whole genome shotgun (WGS) entry which is preliminary data.</text>
</comment>
<proteinExistence type="predicted"/>
<gene>
    <name evidence="2" type="ORF">GBAR_LOCUS15314</name>
</gene>